<keyword evidence="10" id="KW-1185">Reference proteome</keyword>
<evidence type="ECO:0000313" key="9">
    <source>
        <dbReference type="EMBL" id="RAW41689.1"/>
    </source>
</evidence>
<dbReference type="EMBL" id="RCMG01000052">
    <property type="protein sequence ID" value="KAG2865761.1"/>
    <property type="molecule type" value="Genomic_DNA"/>
</dbReference>
<evidence type="ECO:0000313" key="6">
    <source>
        <dbReference type="EMBL" id="KAG2996145.1"/>
    </source>
</evidence>
<dbReference type="Proteomes" id="UP000697107">
    <property type="component" value="Unassembled WGS sequence"/>
</dbReference>
<accession>A0A329SYM3</accession>
<evidence type="ECO:0008006" key="11">
    <source>
        <dbReference type="Google" id="ProtNLM"/>
    </source>
</evidence>
<feature type="region of interest" description="Disordered" evidence="1">
    <location>
        <begin position="24"/>
        <end position="44"/>
    </location>
</feature>
<evidence type="ECO:0000313" key="3">
    <source>
        <dbReference type="EMBL" id="KAG2865761.1"/>
    </source>
</evidence>
<evidence type="ECO:0000313" key="8">
    <source>
        <dbReference type="EMBL" id="KAG6962498.1"/>
    </source>
</evidence>
<evidence type="ECO:0000313" key="5">
    <source>
        <dbReference type="EMBL" id="KAG2951751.1"/>
    </source>
</evidence>
<dbReference type="Proteomes" id="UP000760860">
    <property type="component" value="Unassembled WGS sequence"/>
</dbReference>
<feature type="chain" id="PRO_5044073273" description="RxLR effector protein" evidence="2">
    <location>
        <begin position="21"/>
        <end position="95"/>
    </location>
</feature>
<reference evidence="8" key="3">
    <citation type="submission" date="2021-01" db="EMBL/GenBank/DDBJ databases">
        <title>Phytophthora aleatoria, a newly-described species from Pinus radiata is distinct from Phytophthora cactorum isolates based on comparative genomics.</title>
        <authorList>
            <person name="Mcdougal R."/>
            <person name="Panda P."/>
            <person name="Williams N."/>
            <person name="Studholme D.J."/>
        </authorList>
    </citation>
    <scope>NUCLEOTIDE SEQUENCE</scope>
    <source>
        <strain evidence="8">NZFS 3830</strain>
    </source>
</reference>
<proteinExistence type="predicted"/>
<protein>
    <recommendedName>
        <fullName evidence="11">RxLR effector protein</fullName>
    </recommendedName>
</protein>
<dbReference type="EMBL" id="JAENGZ010000306">
    <property type="protein sequence ID" value="KAG6962498.1"/>
    <property type="molecule type" value="Genomic_DNA"/>
</dbReference>
<evidence type="ECO:0000313" key="10">
    <source>
        <dbReference type="Proteomes" id="UP000251314"/>
    </source>
</evidence>
<dbReference type="EMBL" id="MJFZ01000026">
    <property type="protein sequence ID" value="RAW41689.1"/>
    <property type="molecule type" value="Genomic_DNA"/>
</dbReference>
<dbReference type="AlphaFoldDB" id="A0A329SYM3"/>
<dbReference type="OrthoDB" id="119147at2759"/>
<dbReference type="Proteomes" id="UP000736787">
    <property type="component" value="Unassembled WGS sequence"/>
</dbReference>
<dbReference type="Proteomes" id="UP000774804">
    <property type="component" value="Unassembled WGS sequence"/>
</dbReference>
<dbReference type="EMBL" id="RCML01000040">
    <property type="protein sequence ID" value="KAG2996145.1"/>
    <property type="molecule type" value="Genomic_DNA"/>
</dbReference>
<feature type="signal peptide" evidence="2">
    <location>
        <begin position="1"/>
        <end position="20"/>
    </location>
</feature>
<evidence type="ECO:0000313" key="4">
    <source>
        <dbReference type="EMBL" id="KAG2925217.1"/>
    </source>
</evidence>
<dbReference type="Proteomes" id="UP000251314">
    <property type="component" value="Unassembled WGS sequence"/>
</dbReference>
<dbReference type="EMBL" id="RCMI01000214">
    <property type="protein sequence ID" value="KAG2925217.1"/>
    <property type="molecule type" value="Genomic_DNA"/>
</dbReference>
<evidence type="ECO:0000256" key="1">
    <source>
        <dbReference type="SAM" id="MobiDB-lite"/>
    </source>
</evidence>
<comment type="caution">
    <text evidence="9">The sequence shown here is derived from an EMBL/GenBank/DDBJ whole genome shotgun (WGS) entry which is preliminary data.</text>
</comment>
<dbReference type="Proteomes" id="UP000688947">
    <property type="component" value="Unassembled WGS sequence"/>
</dbReference>
<evidence type="ECO:0000313" key="7">
    <source>
        <dbReference type="EMBL" id="KAG3222306.1"/>
    </source>
</evidence>
<reference evidence="9 10" key="1">
    <citation type="submission" date="2018-01" db="EMBL/GenBank/DDBJ databases">
        <title>Draft genome of the strawberry crown rot pathogen Phytophthora cactorum.</title>
        <authorList>
            <person name="Armitage A.D."/>
            <person name="Lysoe E."/>
            <person name="Nellist C.F."/>
            <person name="Harrison R.J."/>
            <person name="Brurberg M.B."/>
        </authorList>
    </citation>
    <scope>NUCLEOTIDE SEQUENCE [LARGE SCALE GENOMIC DNA]</scope>
    <source>
        <strain evidence="9 10">10300</strain>
    </source>
</reference>
<keyword evidence="2" id="KW-0732">Signal</keyword>
<organism evidence="9 10">
    <name type="scientific">Phytophthora cactorum</name>
    <dbReference type="NCBI Taxonomy" id="29920"/>
    <lineage>
        <taxon>Eukaryota</taxon>
        <taxon>Sar</taxon>
        <taxon>Stramenopiles</taxon>
        <taxon>Oomycota</taxon>
        <taxon>Peronosporomycetes</taxon>
        <taxon>Peronosporales</taxon>
        <taxon>Peronosporaceae</taxon>
        <taxon>Phytophthora</taxon>
    </lineage>
</organism>
<reference evidence="7" key="2">
    <citation type="submission" date="2018-05" db="EMBL/GenBank/DDBJ databases">
        <title>Effector identification in a new, highly contiguous assembly of the strawberry crown rot pathogen Phytophthora cactorum.</title>
        <authorList>
            <person name="Armitage A.D."/>
            <person name="Nellist C.F."/>
            <person name="Bates H."/>
            <person name="Vickerstaff R.J."/>
            <person name="Harrison R.J."/>
        </authorList>
    </citation>
    <scope>NUCLEOTIDE SEQUENCE</scope>
    <source>
        <strain evidence="3">15-7</strain>
        <strain evidence="4">4032</strain>
        <strain evidence="5">4040</strain>
        <strain evidence="6">P415</strain>
        <strain evidence="7">P421</strain>
    </source>
</reference>
<dbReference type="EMBL" id="RCMK01000047">
    <property type="protein sequence ID" value="KAG2951751.1"/>
    <property type="molecule type" value="Genomic_DNA"/>
</dbReference>
<dbReference type="Proteomes" id="UP000735874">
    <property type="component" value="Unassembled WGS sequence"/>
</dbReference>
<dbReference type="EMBL" id="RCMV01000186">
    <property type="protein sequence ID" value="KAG3222306.1"/>
    <property type="molecule type" value="Genomic_DNA"/>
</dbReference>
<gene>
    <name evidence="8" type="ORF">JG687_00007119</name>
    <name evidence="9" type="ORF">PC110_g2120</name>
    <name evidence="3" type="ORF">PC113_g3437</name>
    <name evidence="4" type="ORF">PC115_g8334</name>
    <name evidence="5" type="ORF">PC117_g3346</name>
    <name evidence="6" type="ORF">PC118_g2653</name>
    <name evidence="7" type="ORF">PC129_g6976</name>
</gene>
<evidence type="ECO:0000256" key="2">
    <source>
        <dbReference type="SAM" id="SignalP"/>
    </source>
</evidence>
<dbReference type="VEuPathDB" id="FungiDB:PC110_g2120"/>
<sequence>MYYTSLLSIMAMVFISAISAEEMQGEAATPAPPTKFRGESHVAPPPGERQLGLWSWLFDSPTAAPATPAPATNGYGNPYIMNNNDDDFFNQDSIL</sequence>
<name>A0A329SYM3_9STRA</name>